<protein>
    <submittedName>
        <fullName evidence="3">Alpha/beta hydrolase fold domain-containing protein</fullName>
    </submittedName>
</protein>
<feature type="domain" description="Alpha/beta hydrolase fold-3" evidence="2">
    <location>
        <begin position="78"/>
        <end position="276"/>
    </location>
</feature>
<evidence type="ECO:0000313" key="3">
    <source>
        <dbReference type="EMBL" id="MFC4561345.1"/>
    </source>
</evidence>
<evidence type="ECO:0000256" key="1">
    <source>
        <dbReference type="ARBA" id="ARBA00022801"/>
    </source>
</evidence>
<evidence type="ECO:0000259" key="2">
    <source>
        <dbReference type="Pfam" id="PF07859"/>
    </source>
</evidence>
<dbReference type="RefSeq" id="WP_378571946.1">
    <property type="nucleotide sequence ID" value="NZ_JBHSFQ010000003.1"/>
</dbReference>
<gene>
    <name evidence="3" type="ORF">ACFO4E_05705</name>
</gene>
<dbReference type="InterPro" id="IPR050300">
    <property type="entry name" value="GDXG_lipolytic_enzyme"/>
</dbReference>
<dbReference type="GO" id="GO:0016787">
    <property type="term" value="F:hydrolase activity"/>
    <property type="evidence" value="ECO:0007669"/>
    <property type="project" value="UniProtKB-KW"/>
</dbReference>
<dbReference type="PANTHER" id="PTHR48081">
    <property type="entry name" value="AB HYDROLASE SUPERFAMILY PROTEIN C4A8.06C"/>
    <property type="match status" value="1"/>
</dbReference>
<dbReference type="InterPro" id="IPR029058">
    <property type="entry name" value="AB_hydrolase_fold"/>
</dbReference>
<dbReference type="Proteomes" id="UP001595923">
    <property type="component" value="Unassembled WGS sequence"/>
</dbReference>
<dbReference type="EMBL" id="JBHSFQ010000003">
    <property type="protein sequence ID" value="MFC4561345.1"/>
    <property type="molecule type" value="Genomic_DNA"/>
</dbReference>
<dbReference type="Pfam" id="PF07859">
    <property type="entry name" value="Abhydrolase_3"/>
    <property type="match status" value="1"/>
</dbReference>
<evidence type="ECO:0000313" key="4">
    <source>
        <dbReference type="Proteomes" id="UP001595923"/>
    </source>
</evidence>
<sequence>MPSLSSRVWKSAASVVGARIEYRDPTIVRRKVETRQIRPEPIGPPRRMDRYCAITLHFRYGWPCYEVTPRTGPAQSNVMVLHGGAYVEQISGMHWRLIHQLVARLRARVWAPIYPLAPQGTADTVVPEIARFTREIVDRCSGDTVLIGDSAGGGLALAAAQRLRDGGGHRPSRLILISPWLDVTMDNPDIPAVEHRDPELSRAGLRFAGDLWAGDLDPAHPLASPINGRMDGLPPCTVFIGTHDVLNPDTHRFRAAAERAGVDVDFHEGAGQIHVYPLYPIPEGRRARDHIISTIRDDTARLRT</sequence>
<keyword evidence="1 3" id="KW-0378">Hydrolase</keyword>
<dbReference type="PANTHER" id="PTHR48081:SF8">
    <property type="entry name" value="ALPHA_BETA HYDROLASE FOLD-3 DOMAIN-CONTAINING PROTEIN-RELATED"/>
    <property type="match status" value="1"/>
</dbReference>
<accession>A0ABV9DTN2</accession>
<name>A0ABV9DTN2_9ACTN</name>
<dbReference type="Gene3D" id="3.40.50.1820">
    <property type="entry name" value="alpha/beta hydrolase"/>
    <property type="match status" value="1"/>
</dbReference>
<organism evidence="3 4">
    <name type="scientific">Nocardiopsis mangrovi</name>
    <dbReference type="NCBI Taxonomy" id="1179818"/>
    <lineage>
        <taxon>Bacteria</taxon>
        <taxon>Bacillati</taxon>
        <taxon>Actinomycetota</taxon>
        <taxon>Actinomycetes</taxon>
        <taxon>Streptosporangiales</taxon>
        <taxon>Nocardiopsidaceae</taxon>
        <taxon>Nocardiopsis</taxon>
    </lineage>
</organism>
<dbReference type="InterPro" id="IPR013094">
    <property type="entry name" value="AB_hydrolase_3"/>
</dbReference>
<keyword evidence="4" id="KW-1185">Reference proteome</keyword>
<comment type="caution">
    <text evidence="3">The sequence shown here is derived from an EMBL/GenBank/DDBJ whole genome shotgun (WGS) entry which is preliminary data.</text>
</comment>
<dbReference type="SUPFAM" id="SSF53474">
    <property type="entry name" value="alpha/beta-Hydrolases"/>
    <property type="match status" value="1"/>
</dbReference>
<reference evidence="4" key="1">
    <citation type="journal article" date="2019" name="Int. J. Syst. Evol. Microbiol.">
        <title>The Global Catalogue of Microorganisms (GCM) 10K type strain sequencing project: providing services to taxonomists for standard genome sequencing and annotation.</title>
        <authorList>
            <consortium name="The Broad Institute Genomics Platform"/>
            <consortium name="The Broad Institute Genome Sequencing Center for Infectious Disease"/>
            <person name="Wu L."/>
            <person name="Ma J."/>
        </authorList>
    </citation>
    <scope>NUCLEOTIDE SEQUENCE [LARGE SCALE GENOMIC DNA]</scope>
    <source>
        <strain evidence="4">XZYJ18</strain>
    </source>
</reference>
<proteinExistence type="predicted"/>